<evidence type="ECO:0008006" key="5">
    <source>
        <dbReference type="Google" id="ProtNLM"/>
    </source>
</evidence>
<accession>A0A4R4E5K7</accession>
<evidence type="ECO:0000313" key="4">
    <source>
        <dbReference type="Proteomes" id="UP000295418"/>
    </source>
</evidence>
<dbReference type="AlphaFoldDB" id="A0A4R4E5K7"/>
<comment type="caution">
    <text evidence="3">The sequence shown here is derived from an EMBL/GenBank/DDBJ whole genome shotgun (WGS) entry which is preliminary data.</text>
</comment>
<dbReference type="Gene3D" id="3.40.50.1110">
    <property type="entry name" value="SGNH hydrolase"/>
    <property type="match status" value="1"/>
</dbReference>
<dbReference type="Pfam" id="PF14606">
    <property type="entry name" value="Lipase_GDSL_3"/>
    <property type="match status" value="1"/>
</dbReference>
<reference evidence="3 4" key="1">
    <citation type="submission" date="2019-03" db="EMBL/GenBank/DDBJ databases">
        <authorList>
            <person name="Kim M.K.M."/>
        </authorList>
    </citation>
    <scope>NUCLEOTIDE SEQUENCE [LARGE SCALE GENOMIC DNA]</scope>
    <source>
        <strain evidence="3 4">18JY21-1</strain>
    </source>
</reference>
<dbReference type="Proteomes" id="UP000295418">
    <property type="component" value="Unassembled WGS sequence"/>
</dbReference>
<dbReference type="SUPFAM" id="SSF52266">
    <property type="entry name" value="SGNH hydrolase"/>
    <property type="match status" value="1"/>
</dbReference>
<dbReference type="InterPro" id="IPR036514">
    <property type="entry name" value="SGNH_hydro_sf"/>
</dbReference>
<proteinExistence type="predicted"/>
<evidence type="ECO:0000313" key="3">
    <source>
        <dbReference type="EMBL" id="TCZ74307.1"/>
    </source>
</evidence>
<protein>
    <recommendedName>
        <fullName evidence="5">Hydrolase</fullName>
    </recommendedName>
</protein>
<gene>
    <name evidence="3" type="ORF">E0485_19770</name>
</gene>
<dbReference type="Pfam" id="PF14607">
    <property type="entry name" value="GxDLY"/>
    <property type="match status" value="1"/>
</dbReference>
<dbReference type="InterPro" id="IPR032740">
    <property type="entry name" value="GxDLY"/>
</dbReference>
<evidence type="ECO:0000259" key="2">
    <source>
        <dbReference type="Pfam" id="PF14607"/>
    </source>
</evidence>
<dbReference type="EMBL" id="SKFG01000027">
    <property type="protein sequence ID" value="TCZ74307.1"/>
    <property type="molecule type" value="Genomic_DNA"/>
</dbReference>
<feature type="domain" description="SGNH hydrolase-type esterase" evidence="1">
    <location>
        <begin position="169"/>
        <end position="350"/>
    </location>
</feature>
<organism evidence="3 4">
    <name type="scientific">Paenibacillus albiflavus</name>
    <dbReference type="NCBI Taxonomy" id="2545760"/>
    <lineage>
        <taxon>Bacteria</taxon>
        <taxon>Bacillati</taxon>
        <taxon>Bacillota</taxon>
        <taxon>Bacilli</taxon>
        <taxon>Bacillales</taxon>
        <taxon>Paenibacillaceae</taxon>
        <taxon>Paenibacillus</taxon>
    </lineage>
</organism>
<keyword evidence="4" id="KW-1185">Reference proteome</keyword>
<sequence>MRPNEKSEGDTYWHSPLEQPFQVSGLAWFAQERKYRRLPTLPTHAIPEAVDQLAYHPAGGQIRFQTDSSSLSVKVKLKDKANMVHMPATGQCGIDCYVGSPDSIVPSQYGNTTKYDITLTEYECALFTNWDSKMRNIVLYLPLYQGVEEIWIGLDEKATVVAPSNYASKKKVIIYGTSITQGGCASRPGMAYPNILSRRIPLEFINLGFSGSGKGEPEVAEIISQIYDPACLVLDYEANCVSTELFRKTLPEFIRIYRETHPITPILVVSRIRYAREDLTPHLFKDRTERKQFQQSLVNELREQGDSNIYFFDGTVMLGDKDFFECTVDGSHPTDLGFMRMADALEPVLKTLLL</sequence>
<evidence type="ECO:0000259" key="1">
    <source>
        <dbReference type="Pfam" id="PF14606"/>
    </source>
</evidence>
<dbReference type="OrthoDB" id="5624617at2"/>
<name>A0A4R4E5K7_9BACL</name>
<feature type="domain" description="SGNH hydrolase-type esterase N-terminal" evidence="2">
    <location>
        <begin position="13"/>
        <end position="159"/>
    </location>
</feature>
<dbReference type="InterPro" id="IPR013830">
    <property type="entry name" value="SGNH_hydro"/>
</dbReference>
<dbReference type="Gene3D" id="2.60.120.260">
    <property type="entry name" value="Galactose-binding domain-like"/>
    <property type="match status" value="1"/>
</dbReference>